<keyword evidence="8 9" id="KW-0975">Bacterial flagellum</keyword>
<reference evidence="14 15" key="1">
    <citation type="submission" date="2018-12" db="EMBL/GenBank/DDBJ databases">
        <title>The whole draft genome of Aquabacterium sp. SJQ9.</title>
        <authorList>
            <person name="Sun L."/>
            <person name="Gao X."/>
            <person name="Chen W."/>
            <person name="Huang K."/>
        </authorList>
    </citation>
    <scope>NUCLEOTIDE SEQUENCE [LARGE SCALE GENOMIC DNA]</scope>
    <source>
        <strain evidence="14 15">SJQ9</strain>
    </source>
</reference>
<dbReference type="PRINTS" id="PR01009">
    <property type="entry name" value="FLGMRINGFLIF"/>
</dbReference>
<protein>
    <recommendedName>
        <fullName evidence="9">Flagellar M-ring protein</fullName>
    </recommendedName>
</protein>
<feature type="compositionally biased region" description="Polar residues" evidence="10">
    <location>
        <begin position="302"/>
        <end position="330"/>
    </location>
</feature>
<dbReference type="OrthoDB" id="8554211at2"/>
<evidence type="ECO:0000256" key="8">
    <source>
        <dbReference type="ARBA" id="ARBA00023143"/>
    </source>
</evidence>
<evidence type="ECO:0000256" key="11">
    <source>
        <dbReference type="SAM" id="Phobius"/>
    </source>
</evidence>
<dbReference type="InterPro" id="IPR013556">
    <property type="entry name" value="Flag_M-ring_C"/>
</dbReference>
<keyword evidence="14" id="KW-0282">Flagellum</keyword>
<feature type="compositionally biased region" description="Polar residues" evidence="10">
    <location>
        <begin position="351"/>
        <end position="360"/>
    </location>
</feature>
<evidence type="ECO:0000259" key="12">
    <source>
        <dbReference type="Pfam" id="PF01514"/>
    </source>
</evidence>
<feature type="compositionally biased region" description="Basic and acidic residues" evidence="10">
    <location>
        <begin position="371"/>
        <end position="382"/>
    </location>
</feature>
<evidence type="ECO:0000256" key="10">
    <source>
        <dbReference type="SAM" id="MobiDB-lite"/>
    </source>
</evidence>
<evidence type="ECO:0000256" key="5">
    <source>
        <dbReference type="ARBA" id="ARBA00022692"/>
    </source>
</evidence>
<feature type="domain" description="Flagellar M-ring N-terminal" evidence="12">
    <location>
        <begin position="61"/>
        <end position="235"/>
    </location>
</feature>
<dbReference type="Pfam" id="PF08345">
    <property type="entry name" value="YscJ_FliF_C"/>
    <property type="match status" value="1"/>
</dbReference>
<keyword evidence="6 11" id="KW-1133">Transmembrane helix</keyword>
<evidence type="ECO:0000313" key="14">
    <source>
        <dbReference type="EMBL" id="RRS05741.1"/>
    </source>
</evidence>
<evidence type="ECO:0000256" key="7">
    <source>
        <dbReference type="ARBA" id="ARBA00023136"/>
    </source>
</evidence>
<keyword evidence="14" id="KW-0966">Cell projection</keyword>
<dbReference type="InterPro" id="IPR045851">
    <property type="entry name" value="AMP-bd_C_sf"/>
</dbReference>
<name>A0A3R8S567_9BURK</name>
<evidence type="ECO:0000256" key="3">
    <source>
        <dbReference type="ARBA" id="ARBA00007971"/>
    </source>
</evidence>
<dbReference type="InterPro" id="IPR043427">
    <property type="entry name" value="YscJ/FliF"/>
</dbReference>
<proteinExistence type="inferred from homology"/>
<comment type="caution">
    <text evidence="14">The sequence shown here is derived from an EMBL/GenBank/DDBJ whole genome shotgun (WGS) entry which is preliminary data.</text>
</comment>
<dbReference type="EMBL" id="RSED01000002">
    <property type="protein sequence ID" value="RRS05741.1"/>
    <property type="molecule type" value="Genomic_DNA"/>
</dbReference>
<keyword evidence="5 11" id="KW-0812">Transmembrane</keyword>
<keyword evidence="4" id="KW-1003">Cell membrane</keyword>
<evidence type="ECO:0000256" key="1">
    <source>
        <dbReference type="ARBA" id="ARBA00004117"/>
    </source>
</evidence>
<dbReference type="AlphaFoldDB" id="A0A3R8S567"/>
<evidence type="ECO:0000256" key="6">
    <source>
        <dbReference type="ARBA" id="ARBA00022989"/>
    </source>
</evidence>
<comment type="subcellular location">
    <subcellularLocation>
        <location evidence="1 9">Bacterial flagellum basal body</location>
    </subcellularLocation>
    <subcellularLocation>
        <location evidence="2">Cell membrane</location>
        <topology evidence="2">Multi-pass membrane protein</topology>
    </subcellularLocation>
</comment>
<dbReference type="GO" id="GO:0071973">
    <property type="term" value="P:bacterial-type flagellum-dependent cell motility"/>
    <property type="evidence" value="ECO:0007669"/>
    <property type="project" value="InterPro"/>
</dbReference>
<dbReference type="RefSeq" id="WP_125241648.1">
    <property type="nucleotide sequence ID" value="NZ_RSED01000002.1"/>
</dbReference>
<dbReference type="GO" id="GO:0009431">
    <property type="term" value="C:bacterial-type flagellum basal body, MS ring"/>
    <property type="evidence" value="ECO:0007669"/>
    <property type="project" value="InterPro"/>
</dbReference>
<dbReference type="NCBIfam" id="TIGR00206">
    <property type="entry name" value="fliF"/>
    <property type="match status" value="1"/>
</dbReference>
<feature type="region of interest" description="Disordered" evidence="10">
    <location>
        <begin position="295"/>
        <end position="382"/>
    </location>
</feature>
<dbReference type="PANTHER" id="PTHR30046">
    <property type="entry name" value="FLAGELLAR M-RING PROTEIN"/>
    <property type="match status" value="1"/>
</dbReference>
<feature type="region of interest" description="Disordered" evidence="10">
    <location>
        <begin position="526"/>
        <end position="546"/>
    </location>
</feature>
<keyword evidence="15" id="KW-1185">Reference proteome</keyword>
<dbReference type="PANTHER" id="PTHR30046:SF0">
    <property type="entry name" value="FLAGELLAR M-RING PROTEIN"/>
    <property type="match status" value="1"/>
</dbReference>
<keyword evidence="7 11" id="KW-0472">Membrane</keyword>
<gene>
    <name evidence="14" type="primary">fliF</name>
    <name evidence="14" type="ORF">EIP75_02420</name>
</gene>
<dbReference type="GO" id="GO:0005886">
    <property type="term" value="C:plasma membrane"/>
    <property type="evidence" value="ECO:0007669"/>
    <property type="project" value="UniProtKB-SubCell"/>
</dbReference>
<dbReference type="InterPro" id="IPR000067">
    <property type="entry name" value="FlgMring_FliF"/>
</dbReference>
<evidence type="ECO:0000259" key="13">
    <source>
        <dbReference type="Pfam" id="PF08345"/>
    </source>
</evidence>
<dbReference type="PIRSF" id="PIRSF004862">
    <property type="entry name" value="FliF"/>
    <property type="match status" value="1"/>
</dbReference>
<feature type="domain" description="Flagellar M-ring C-terminal" evidence="13">
    <location>
        <begin position="271"/>
        <end position="454"/>
    </location>
</feature>
<organism evidence="14 15">
    <name type="scientific">Aquabacterium soli</name>
    <dbReference type="NCBI Taxonomy" id="2493092"/>
    <lineage>
        <taxon>Bacteria</taxon>
        <taxon>Pseudomonadati</taxon>
        <taxon>Pseudomonadota</taxon>
        <taxon>Betaproteobacteria</taxon>
        <taxon>Burkholderiales</taxon>
        <taxon>Aquabacterium</taxon>
    </lineage>
</organism>
<feature type="transmembrane region" description="Helical" evidence="11">
    <location>
        <begin position="40"/>
        <end position="59"/>
    </location>
</feature>
<dbReference type="GO" id="GO:0003774">
    <property type="term" value="F:cytoskeletal motor activity"/>
    <property type="evidence" value="ECO:0007669"/>
    <property type="project" value="InterPro"/>
</dbReference>
<sequence>MDVTVAQAQNLTSPAPGSAAEAAPLGFVQRVQSLPMQRKLMLGGGIAALLAILVAMTMWSNQAEYRVLYNNLSDKDGGAILAQLQQMNVPYKYTDGGAAIMVPSDKVHDVRLKLASAGLPKGSVAGYELMETQRFGVTQFQERLNFQRGLEGELTRSIQTLSGVESARVHLALPNQNGFFREQQKASASVILSMYAGRTLDKGQVAGIVHLVSSSVPEMSPKSVSVVDQSGSLLSGQAEGANVDQAGLDAQQLQYVRQMETGFTQRIRDLLEPVVGKDNLRAQVTADLDFSQVESTAEEFKPNQTPTSAAVRSQQTSEQNSGAGGSNAQPTGVPGAMSNQPPTPATAPVNGASQPLQGTQANGAAGAGGSSRRDAVTNYEVDKTVRVTRNPSGSIKRLNAAVVINNITKTDAKGKTTTTPLSQEDLDKLTALVKEGIGFNEQRGDSVKVINTPFQLVKEETADTPFWKDPSTQEWMRSLLVPGAMTLLALIVVFGAIRPAINAAKPPKDESKSRLNAVVDDEQQLPGLESASEVLPALEAPSGPDRRLEAARQLAKDNPVAMAGIVRGWVNKE</sequence>
<dbReference type="Gene3D" id="3.30.300.30">
    <property type="match status" value="1"/>
</dbReference>
<comment type="similarity">
    <text evidence="3 9">Belongs to the FliF family.</text>
</comment>
<dbReference type="Proteomes" id="UP000269265">
    <property type="component" value="Unassembled WGS sequence"/>
</dbReference>
<dbReference type="Pfam" id="PF01514">
    <property type="entry name" value="YscJ_FliF"/>
    <property type="match status" value="1"/>
</dbReference>
<evidence type="ECO:0000256" key="9">
    <source>
        <dbReference type="PIRNR" id="PIRNR004862"/>
    </source>
</evidence>
<evidence type="ECO:0000313" key="15">
    <source>
        <dbReference type="Proteomes" id="UP000269265"/>
    </source>
</evidence>
<feature type="transmembrane region" description="Helical" evidence="11">
    <location>
        <begin position="475"/>
        <end position="497"/>
    </location>
</feature>
<accession>A0A3R8S567</accession>
<comment type="function">
    <text evidence="9">The M ring may be actively involved in energy transduction.</text>
</comment>
<dbReference type="InterPro" id="IPR006182">
    <property type="entry name" value="FliF_N_dom"/>
</dbReference>
<keyword evidence="14" id="KW-0969">Cilium</keyword>
<evidence type="ECO:0000256" key="2">
    <source>
        <dbReference type="ARBA" id="ARBA00004651"/>
    </source>
</evidence>
<evidence type="ECO:0000256" key="4">
    <source>
        <dbReference type="ARBA" id="ARBA00022475"/>
    </source>
</evidence>